<comment type="caution">
    <text evidence="1">The sequence shown here is derived from an EMBL/GenBank/DDBJ whole genome shotgun (WGS) entry which is preliminary data.</text>
</comment>
<dbReference type="EMBL" id="DSYK01000635">
    <property type="protein sequence ID" value="HGS22712.1"/>
    <property type="molecule type" value="Genomic_DNA"/>
</dbReference>
<sequence length="147" mass="15677">MKIHCLTHVPFEDAANIQTWADLILADGVGAADLMILGADAASKFLADANVLKELDNRNLGVGSFQVTVGNAYIGRYKGLEFFVNKLAVEAEVQTVNPATPALSFALNSFSKDVVDAVIYGNKTTKQALADFQKAVTEEEAKLAKGS</sequence>
<organism evidence="1">
    <name type="scientific">Anaerolinea thermolimosa</name>
    <dbReference type="NCBI Taxonomy" id="229919"/>
    <lineage>
        <taxon>Bacteria</taxon>
        <taxon>Bacillati</taxon>
        <taxon>Chloroflexota</taxon>
        <taxon>Anaerolineae</taxon>
        <taxon>Anaerolineales</taxon>
        <taxon>Anaerolineaceae</taxon>
        <taxon>Anaerolinea</taxon>
    </lineage>
</organism>
<gene>
    <name evidence="1" type="ORF">ENT37_12720</name>
</gene>
<reference evidence="1" key="1">
    <citation type="journal article" date="2020" name="mSystems">
        <title>Genome- and Community-Level Interaction Insights into Carbon Utilization and Element Cycling Functions of Hydrothermarchaeota in Hydrothermal Sediment.</title>
        <authorList>
            <person name="Zhou Z."/>
            <person name="Liu Y."/>
            <person name="Xu W."/>
            <person name="Pan J."/>
            <person name="Luo Z.H."/>
            <person name="Li M."/>
        </authorList>
    </citation>
    <scope>NUCLEOTIDE SEQUENCE [LARGE SCALE GENOMIC DNA]</scope>
    <source>
        <strain evidence="1">SpSt-573</strain>
    </source>
</reference>
<protein>
    <submittedName>
        <fullName evidence="1">Uncharacterized protein</fullName>
    </submittedName>
</protein>
<name>A0A7C4KIX1_9CHLR</name>
<evidence type="ECO:0000313" key="1">
    <source>
        <dbReference type="EMBL" id="HGS22712.1"/>
    </source>
</evidence>
<proteinExistence type="predicted"/>
<dbReference type="AlphaFoldDB" id="A0A7C4KIX1"/>
<accession>A0A7C4KIX1</accession>